<geneLocation type="plasmid" evidence="2">
    <name>unnamed1</name>
</geneLocation>
<dbReference type="EMBL" id="JAKRKC020000004">
    <property type="protein sequence ID" value="MCK2222000.1"/>
    <property type="molecule type" value="Genomic_DNA"/>
</dbReference>
<accession>A0ABT0GCL5</accession>
<evidence type="ECO:0000313" key="2">
    <source>
        <dbReference type="EMBL" id="MCK2222000.1"/>
    </source>
</evidence>
<sequence>MDVDQIAVEPKQLRHRQGVTGVGGGDLGEREDVSLPQQRLGRGGEREPAPVGERRRRRGRPPDRPRPRHHVQQIAPGPCPIVCDKGFAGAGIEKAAADLGHRLIRPAREDEPGPAPAFPGWLRQRIEAIIWTLKNQLGLERHNARHTDGLWARISRRILALIAVIWHNWNIGAPVKRSLIAYDH</sequence>
<evidence type="ECO:0000313" key="3">
    <source>
        <dbReference type="Proteomes" id="UP001317259"/>
    </source>
</evidence>
<keyword evidence="3" id="KW-1185">Reference proteome</keyword>
<evidence type="ECO:0008006" key="4">
    <source>
        <dbReference type="Google" id="ProtNLM"/>
    </source>
</evidence>
<reference evidence="2 3" key="1">
    <citation type="submission" date="2022-04" db="EMBL/GenBank/DDBJ databases">
        <title>Genome draft of Actinomadura sp. ATCC 31491.</title>
        <authorList>
            <person name="Shi X."/>
            <person name="Du Y."/>
        </authorList>
    </citation>
    <scope>NUCLEOTIDE SEQUENCE [LARGE SCALE GENOMIC DNA]</scope>
    <source>
        <strain evidence="2 3">ATCC 31491</strain>
        <plasmid evidence="2">unnamed1</plasmid>
    </source>
</reference>
<proteinExistence type="predicted"/>
<comment type="caution">
    <text evidence="2">The sequence shown here is derived from an EMBL/GenBank/DDBJ whole genome shotgun (WGS) entry which is preliminary data.</text>
</comment>
<dbReference type="RefSeq" id="WP_242383169.1">
    <property type="nucleotide sequence ID" value="NZ_JAKRKC020000004.1"/>
</dbReference>
<dbReference type="Proteomes" id="UP001317259">
    <property type="component" value="Unassembled WGS sequence"/>
</dbReference>
<feature type="region of interest" description="Disordered" evidence="1">
    <location>
        <begin position="1"/>
        <end position="76"/>
    </location>
</feature>
<keyword evidence="2" id="KW-0614">Plasmid</keyword>
<evidence type="ECO:0000256" key="1">
    <source>
        <dbReference type="SAM" id="MobiDB-lite"/>
    </source>
</evidence>
<protein>
    <recommendedName>
        <fullName evidence="4">Transposase</fullName>
    </recommendedName>
</protein>
<organism evidence="2 3">
    <name type="scientific">Actinomadura luzonensis</name>
    <dbReference type="NCBI Taxonomy" id="2805427"/>
    <lineage>
        <taxon>Bacteria</taxon>
        <taxon>Bacillati</taxon>
        <taxon>Actinomycetota</taxon>
        <taxon>Actinomycetes</taxon>
        <taxon>Streptosporangiales</taxon>
        <taxon>Thermomonosporaceae</taxon>
        <taxon>Actinomadura</taxon>
    </lineage>
</organism>
<name>A0ABT0GCL5_9ACTN</name>
<gene>
    <name evidence="2" type="ORF">MF672_050560</name>
</gene>